<gene>
    <name evidence="1" type="ORF">L9F63_023875</name>
</gene>
<proteinExistence type="predicted"/>
<name>A0AAD7ZHT9_DIPPU</name>
<organism evidence="1 2">
    <name type="scientific">Diploptera punctata</name>
    <name type="common">Pacific beetle cockroach</name>
    <dbReference type="NCBI Taxonomy" id="6984"/>
    <lineage>
        <taxon>Eukaryota</taxon>
        <taxon>Metazoa</taxon>
        <taxon>Ecdysozoa</taxon>
        <taxon>Arthropoda</taxon>
        <taxon>Hexapoda</taxon>
        <taxon>Insecta</taxon>
        <taxon>Pterygota</taxon>
        <taxon>Neoptera</taxon>
        <taxon>Polyneoptera</taxon>
        <taxon>Dictyoptera</taxon>
        <taxon>Blattodea</taxon>
        <taxon>Blaberoidea</taxon>
        <taxon>Blaberidae</taxon>
        <taxon>Diplopterinae</taxon>
        <taxon>Diploptera</taxon>
    </lineage>
</organism>
<dbReference type="Proteomes" id="UP001233999">
    <property type="component" value="Unassembled WGS sequence"/>
</dbReference>
<feature type="non-terminal residue" evidence="1">
    <location>
        <position position="52"/>
    </location>
</feature>
<feature type="non-terminal residue" evidence="1">
    <location>
        <position position="1"/>
    </location>
</feature>
<dbReference type="EMBL" id="JASPKZ010008082">
    <property type="protein sequence ID" value="KAJ9580954.1"/>
    <property type="molecule type" value="Genomic_DNA"/>
</dbReference>
<reference evidence="1" key="1">
    <citation type="journal article" date="2023" name="IScience">
        <title>Live-bearing cockroach genome reveals convergent evolutionary mechanisms linked to viviparity in insects and beyond.</title>
        <authorList>
            <person name="Fouks B."/>
            <person name="Harrison M.C."/>
            <person name="Mikhailova A.A."/>
            <person name="Marchal E."/>
            <person name="English S."/>
            <person name="Carruthers M."/>
            <person name="Jennings E.C."/>
            <person name="Chiamaka E.L."/>
            <person name="Frigard R.A."/>
            <person name="Pippel M."/>
            <person name="Attardo G.M."/>
            <person name="Benoit J.B."/>
            <person name="Bornberg-Bauer E."/>
            <person name="Tobe S.S."/>
        </authorList>
    </citation>
    <scope>NUCLEOTIDE SEQUENCE</scope>
    <source>
        <strain evidence="1">Stay&amp;Tobe</strain>
    </source>
</reference>
<keyword evidence="2" id="KW-1185">Reference proteome</keyword>
<dbReference type="AlphaFoldDB" id="A0AAD7ZHT9"/>
<reference evidence="1" key="2">
    <citation type="submission" date="2023-05" db="EMBL/GenBank/DDBJ databases">
        <authorList>
            <person name="Fouks B."/>
        </authorList>
    </citation>
    <scope>NUCLEOTIDE SEQUENCE</scope>
    <source>
        <strain evidence="1">Stay&amp;Tobe</strain>
        <tissue evidence="1">Testes</tissue>
    </source>
</reference>
<protein>
    <submittedName>
        <fullName evidence="1">Uncharacterized protein</fullName>
    </submittedName>
</protein>
<evidence type="ECO:0000313" key="1">
    <source>
        <dbReference type="EMBL" id="KAJ9580954.1"/>
    </source>
</evidence>
<comment type="caution">
    <text evidence="1">The sequence shown here is derived from an EMBL/GenBank/DDBJ whole genome shotgun (WGS) entry which is preliminary data.</text>
</comment>
<sequence>LAFSGKKSRYGQNIQPVVLVLDKCTSFVRESTDICRTEITVCDNPPDSKTNL</sequence>
<accession>A0AAD7ZHT9</accession>
<evidence type="ECO:0000313" key="2">
    <source>
        <dbReference type="Proteomes" id="UP001233999"/>
    </source>
</evidence>